<reference evidence="1 2" key="1">
    <citation type="submission" date="2019-03" db="EMBL/GenBank/DDBJ databases">
        <title>Genomic Encyclopedia of Type Strains, Phase IV (KMG-IV): sequencing the most valuable type-strain genomes for metagenomic binning, comparative biology and taxonomic classification.</title>
        <authorList>
            <person name="Goeker M."/>
        </authorList>
    </citation>
    <scope>NUCLEOTIDE SEQUENCE [LARGE SCALE GENOMIC DNA]</scope>
    <source>
        <strain evidence="1 2">DSM 654</strain>
    </source>
</reference>
<evidence type="ECO:0000313" key="2">
    <source>
        <dbReference type="Proteomes" id="UP000295110"/>
    </source>
</evidence>
<dbReference type="OrthoDB" id="8912593at2"/>
<dbReference type="AlphaFoldDB" id="A0A4R3UU75"/>
<dbReference type="PANTHER" id="PTHR45011:SF1">
    <property type="entry name" value="DAP3-BINDING CELL DEATH ENHANCER 1"/>
    <property type="match status" value="1"/>
</dbReference>
<keyword evidence="2" id="KW-1185">Reference proteome</keyword>
<dbReference type="Gene3D" id="1.25.40.10">
    <property type="entry name" value="Tetratricopeptide repeat domain"/>
    <property type="match status" value="2"/>
</dbReference>
<dbReference type="InterPro" id="IPR006597">
    <property type="entry name" value="Sel1-like"/>
</dbReference>
<dbReference type="InterPro" id="IPR052748">
    <property type="entry name" value="ISR_Activator"/>
</dbReference>
<gene>
    <name evidence="1" type="ORF">EV671_101694</name>
</gene>
<dbReference type="SMART" id="SM00671">
    <property type="entry name" value="SEL1"/>
    <property type="match status" value="5"/>
</dbReference>
<name>A0A4R3UU75_ROSSA</name>
<protein>
    <recommendedName>
        <fullName evidence="3">TPR repeat protein</fullName>
    </recommendedName>
</protein>
<sequence length="560" mass="60732">MRRPDAQLISRARRGDVAACFEAGRKYLQGTNGFPRHVPLGLEYLQQAEPIRADDAQQLIVESLDLYEIVAHGRIATLQQAAHSGRVTAQFKLAIWTSLTAADSDEGLRWFRSAAAGGDEASRKVLCRYAPHERSDEEIVSRLRSLKDLPGIGWPHLLTFAMDRALMRQEPQLLFRALALGLKPGATPDAGLADKVFEALTHASSIPGASIAVDRRAIETLLDDCVARGSSGAALMLGQALSGNDVGSLGWNSLVAGQNFRKASALLMRAADGGHLDAWTRLYEMHSNHNGSVANPPMARFCLEKAAANGVVLAQRRLGATILRSSGSLREVEQGMNWLFIAAQSGDNHAFRLLCTFVLPVDGRDEDYSIALTAIGQSDPGLALRLQVARDFGLTKLEAMTVDLVDGQRPWGLVVGRNPFIRHAKLSSPRAVPALSTAVQENLRHIAAQVAGGGVRGAESQDFDLRYRMARVKQVLHAHGLAESMFFARARSSDLEILRGGGRWARTAKIELDAAMATPLGEAEAKVNAQALHRPSRRLETIRKVGPDAQEKMTPLCAPQ</sequence>
<dbReference type="EMBL" id="SMBU01000016">
    <property type="protein sequence ID" value="TCU94672.1"/>
    <property type="molecule type" value="Genomic_DNA"/>
</dbReference>
<evidence type="ECO:0008006" key="3">
    <source>
        <dbReference type="Google" id="ProtNLM"/>
    </source>
</evidence>
<dbReference type="SUPFAM" id="SSF81901">
    <property type="entry name" value="HCP-like"/>
    <property type="match status" value="1"/>
</dbReference>
<dbReference type="RefSeq" id="WP_132572929.1">
    <property type="nucleotide sequence ID" value="NZ_CBCSGL010000012.1"/>
</dbReference>
<organism evidence="1 2">
    <name type="scientific">Roseateles saccharophilus</name>
    <name type="common">Pseudomonas saccharophila</name>
    <dbReference type="NCBI Taxonomy" id="304"/>
    <lineage>
        <taxon>Bacteria</taxon>
        <taxon>Pseudomonadati</taxon>
        <taxon>Pseudomonadota</taxon>
        <taxon>Betaproteobacteria</taxon>
        <taxon>Burkholderiales</taxon>
        <taxon>Sphaerotilaceae</taxon>
        <taxon>Roseateles</taxon>
    </lineage>
</organism>
<proteinExistence type="predicted"/>
<dbReference type="Pfam" id="PF08238">
    <property type="entry name" value="Sel1"/>
    <property type="match status" value="4"/>
</dbReference>
<dbReference type="PANTHER" id="PTHR45011">
    <property type="entry name" value="DAP3-BINDING CELL DEATH ENHANCER 1"/>
    <property type="match status" value="1"/>
</dbReference>
<comment type="caution">
    <text evidence="1">The sequence shown here is derived from an EMBL/GenBank/DDBJ whole genome shotgun (WGS) entry which is preliminary data.</text>
</comment>
<dbReference type="Proteomes" id="UP000295110">
    <property type="component" value="Unassembled WGS sequence"/>
</dbReference>
<accession>A0A4R3UU75</accession>
<dbReference type="InterPro" id="IPR011990">
    <property type="entry name" value="TPR-like_helical_dom_sf"/>
</dbReference>
<evidence type="ECO:0000313" key="1">
    <source>
        <dbReference type="EMBL" id="TCU94672.1"/>
    </source>
</evidence>